<accession>A0AAD7B4Q1</accession>
<keyword evidence="2" id="KW-1185">Reference proteome</keyword>
<reference evidence="1" key="1">
    <citation type="submission" date="2023-03" db="EMBL/GenBank/DDBJ databases">
        <title>Massive genome expansion in bonnet fungi (Mycena s.s.) driven by repeated elements and novel gene families across ecological guilds.</title>
        <authorList>
            <consortium name="Lawrence Berkeley National Laboratory"/>
            <person name="Harder C.B."/>
            <person name="Miyauchi S."/>
            <person name="Viragh M."/>
            <person name="Kuo A."/>
            <person name="Thoen E."/>
            <person name="Andreopoulos B."/>
            <person name="Lu D."/>
            <person name="Skrede I."/>
            <person name="Drula E."/>
            <person name="Henrissat B."/>
            <person name="Morin E."/>
            <person name="Kohler A."/>
            <person name="Barry K."/>
            <person name="LaButti K."/>
            <person name="Morin E."/>
            <person name="Salamov A."/>
            <person name="Lipzen A."/>
            <person name="Mereny Z."/>
            <person name="Hegedus B."/>
            <person name="Baldrian P."/>
            <person name="Stursova M."/>
            <person name="Weitz H."/>
            <person name="Taylor A."/>
            <person name="Grigoriev I.V."/>
            <person name="Nagy L.G."/>
            <person name="Martin F."/>
            <person name="Kauserud H."/>
        </authorList>
    </citation>
    <scope>NUCLEOTIDE SEQUENCE</scope>
    <source>
        <strain evidence="1">9284</strain>
    </source>
</reference>
<evidence type="ECO:0008006" key="3">
    <source>
        <dbReference type="Google" id="ProtNLM"/>
    </source>
</evidence>
<evidence type="ECO:0000313" key="1">
    <source>
        <dbReference type="EMBL" id="KAJ7610060.1"/>
    </source>
</evidence>
<comment type="caution">
    <text evidence="1">The sequence shown here is derived from an EMBL/GenBank/DDBJ whole genome shotgun (WGS) entry which is preliminary data.</text>
</comment>
<gene>
    <name evidence="1" type="ORF">FB45DRAFT_1121884</name>
</gene>
<proteinExistence type="predicted"/>
<sequence>MPNDTYLFSCRENIVPHNEEERAAIRLAISDRQHLVDQDPEAADAGGLRSELTLLSSLFAPIRRLPLEILSAIVMQPDLHPSVSRGPESATAHFGGRGTSPILAVSYHWRATFLSTPDFWALFGITLPGDARIAHLLEMYLERSQGLPLSIEIRARRPGTIHPGILQQLIESSDRWESLHLNLEPSHLSALSPIRGRLPILLSLEFYVGRGENHPLPGIAQPDYFEIAPQLTRLQISLPTAAIPLLPLSQLKTLLIFSWFNLPFATQCRNLHTLSIPGDVGDVWYKEVPDELRRVGVGAMVLSTFPLMFEFITAPSVQVIEIVAGKAMQTPGAWAAFVERSACHPHTLQMEDVVVTSSELIALLGLLPGLHTLDLHNLRPGAITNQLLARLSEDTGGAILPKLQNLSITGSYVFKYAALLDMLESRLESLERVDLRLTQRFFTAEGLVRARTVKEKGMDLVLWCLNVEKKFGRVV</sequence>
<evidence type="ECO:0000313" key="2">
    <source>
        <dbReference type="Proteomes" id="UP001221142"/>
    </source>
</evidence>
<organism evidence="1 2">
    <name type="scientific">Roridomyces roridus</name>
    <dbReference type="NCBI Taxonomy" id="1738132"/>
    <lineage>
        <taxon>Eukaryota</taxon>
        <taxon>Fungi</taxon>
        <taxon>Dikarya</taxon>
        <taxon>Basidiomycota</taxon>
        <taxon>Agaricomycotina</taxon>
        <taxon>Agaricomycetes</taxon>
        <taxon>Agaricomycetidae</taxon>
        <taxon>Agaricales</taxon>
        <taxon>Marasmiineae</taxon>
        <taxon>Mycenaceae</taxon>
        <taxon>Roridomyces</taxon>
    </lineage>
</organism>
<dbReference type="SUPFAM" id="SSF52047">
    <property type="entry name" value="RNI-like"/>
    <property type="match status" value="1"/>
</dbReference>
<dbReference type="Proteomes" id="UP001221142">
    <property type="component" value="Unassembled WGS sequence"/>
</dbReference>
<protein>
    <recommendedName>
        <fullName evidence="3">F-box domain-containing protein</fullName>
    </recommendedName>
</protein>
<dbReference type="EMBL" id="JARKIF010000036">
    <property type="protein sequence ID" value="KAJ7610060.1"/>
    <property type="molecule type" value="Genomic_DNA"/>
</dbReference>
<name>A0AAD7B4Q1_9AGAR</name>
<dbReference type="AlphaFoldDB" id="A0AAD7B4Q1"/>
<dbReference type="Gene3D" id="3.80.10.10">
    <property type="entry name" value="Ribonuclease Inhibitor"/>
    <property type="match status" value="1"/>
</dbReference>
<dbReference type="InterPro" id="IPR032675">
    <property type="entry name" value="LRR_dom_sf"/>
</dbReference>